<dbReference type="Proteomes" id="UP000263098">
    <property type="component" value="Unassembled WGS sequence"/>
</dbReference>
<organism evidence="2 3">
    <name type="scientific">Bacteroides graminisolvens</name>
    <dbReference type="NCBI Taxonomy" id="477666"/>
    <lineage>
        <taxon>Bacteria</taxon>
        <taxon>Pseudomonadati</taxon>
        <taxon>Bacteroidota</taxon>
        <taxon>Bacteroidia</taxon>
        <taxon>Bacteroidales</taxon>
        <taxon>Bacteroidaceae</taxon>
        <taxon>Bacteroides</taxon>
    </lineage>
</organism>
<dbReference type="AlphaFoldDB" id="A0A3D2SI66"/>
<dbReference type="EMBL" id="DPVG01000393">
    <property type="protein sequence ID" value="HCK25200.1"/>
    <property type="molecule type" value="Genomic_DNA"/>
</dbReference>
<reference evidence="2 3" key="1">
    <citation type="journal article" date="2018" name="Nat. Biotechnol.">
        <title>A standardized bacterial taxonomy based on genome phylogeny substantially revises the tree of life.</title>
        <authorList>
            <person name="Parks D.H."/>
            <person name="Chuvochina M."/>
            <person name="Waite D.W."/>
            <person name="Rinke C."/>
            <person name="Skarshewski A."/>
            <person name="Chaumeil P.A."/>
            <person name="Hugenholtz P."/>
        </authorList>
    </citation>
    <scope>NUCLEOTIDE SEQUENCE [LARGE SCALE GENOMIC DNA]</scope>
    <source>
        <strain evidence="2">UBA9667</strain>
    </source>
</reference>
<gene>
    <name evidence="2" type="ORF">DHW31_10600</name>
</gene>
<evidence type="ECO:0000313" key="2">
    <source>
        <dbReference type="EMBL" id="HCK25200.1"/>
    </source>
</evidence>
<accession>A0A3D2SI66</accession>
<keyword evidence="1" id="KW-1133">Transmembrane helix</keyword>
<feature type="transmembrane region" description="Helical" evidence="1">
    <location>
        <begin position="56"/>
        <end position="75"/>
    </location>
</feature>
<protein>
    <submittedName>
        <fullName evidence="2">Uncharacterized protein</fullName>
    </submittedName>
</protein>
<keyword evidence="1" id="KW-0812">Transmembrane</keyword>
<evidence type="ECO:0000256" key="1">
    <source>
        <dbReference type="SAM" id="Phobius"/>
    </source>
</evidence>
<comment type="caution">
    <text evidence="2">The sequence shown here is derived from an EMBL/GenBank/DDBJ whole genome shotgun (WGS) entry which is preliminary data.</text>
</comment>
<name>A0A3D2SI66_9BACE</name>
<proteinExistence type="predicted"/>
<sequence length="81" mass="9155">MALGILSLSITLYSQIDVIKRLRKKASKKAVEAYNNNEQMQPVLISEKKTFKAFEICSYISIVSSILLLSIYVLLKAIYPT</sequence>
<evidence type="ECO:0000313" key="3">
    <source>
        <dbReference type="Proteomes" id="UP000263098"/>
    </source>
</evidence>
<keyword evidence="1" id="KW-0472">Membrane</keyword>